<dbReference type="AlphaFoldDB" id="A0A1K1Z9M7"/>
<evidence type="ECO:0000313" key="2">
    <source>
        <dbReference type="Proteomes" id="UP000182350"/>
    </source>
</evidence>
<gene>
    <name evidence="1" type="ORF">SAMN02745752_02610</name>
</gene>
<proteinExistence type="predicted"/>
<dbReference type="RefSeq" id="WP_072326934.1">
    <property type="nucleotide sequence ID" value="NZ_FPJW01000010.1"/>
</dbReference>
<evidence type="ECO:0000313" key="1">
    <source>
        <dbReference type="EMBL" id="SFX70799.1"/>
    </source>
</evidence>
<dbReference type="EMBL" id="FPJW01000010">
    <property type="protein sequence ID" value="SFX70799.1"/>
    <property type="molecule type" value="Genomic_DNA"/>
</dbReference>
<dbReference type="Proteomes" id="UP000182350">
    <property type="component" value="Unassembled WGS sequence"/>
</dbReference>
<keyword evidence="2" id="KW-1185">Reference proteome</keyword>
<organism evidence="1 2">
    <name type="scientific">Marinospirillum alkaliphilum DSM 21637</name>
    <dbReference type="NCBI Taxonomy" id="1122209"/>
    <lineage>
        <taxon>Bacteria</taxon>
        <taxon>Pseudomonadati</taxon>
        <taxon>Pseudomonadota</taxon>
        <taxon>Gammaproteobacteria</taxon>
        <taxon>Oceanospirillales</taxon>
        <taxon>Oceanospirillaceae</taxon>
        <taxon>Marinospirillum</taxon>
    </lineage>
</organism>
<sequence>MVTESTLFRWLLLALLCWSSLLSANQLVLLAETEQQEPAPMETEAHQATPISTELEDSLQLLLDLQEGLILTLAACVDEPHCVTALNEEEMNRMQEELETLLAQQEPDDHEGHELQARFQALKTGYTELQQAFLEVSTRIDRDNLQGNWADQFVFDDFVIGPTVPFPNEHLLLSRFEDLNQPLPIE</sequence>
<protein>
    <submittedName>
        <fullName evidence="1">Uncharacterized protein</fullName>
    </submittedName>
</protein>
<reference evidence="1 2" key="1">
    <citation type="submission" date="2016-11" db="EMBL/GenBank/DDBJ databases">
        <authorList>
            <person name="Jaros S."/>
            <person name="Januszkiewicz K."/>
            <person name="Wedrychowicz H."/>
        </authorList>
    </citation>
    <scope>NUCLEOTIDE SEQUENCE [LARGE SCALE GENOMIC DNA]</scope>
    <source>
        <strain evidence="1 2">DSM 21637</strain>
    </source>
</reference>
<accession>A0A1K1Z9M7</accession>
<name>A0A1K1Z9M7_9GAMM</name>
<dbReference type="OrthoDB" id="6120474at2"/>
<dbReference type="STRING" id="1122209.SAMN02745752_02610"/>